<organism evidence="4 5">
    <name type="scientific">Necator americanus</name>
    <name type="common">Human hookworm</name>
    <dbReference type="NCBI Taxonomy" id="51031"/>
    <lineage>
        <taxon>Eukaryota</taxon>
        <taxon>Metazoa</taxon>
        <taxon>Ecdysozoa</taxon>
        <taxon>Nematoda</taxon>
        <taxon>Chromadorea</taxon>
        <taxon>Rhabditida</taxon>
        <taxon>Rhabditina</taxon>
        <taxon>Rhabditomorpha</taxon>
        <taxon>Strongyloidea</taxon>
        <taxon>Ancylostomatidae</taxon>
        <taxon>Bunostominae</taxon>
        <taxon>Necator</taxon>
    </lineage>
</organism>
<gene>
    <name evidence="4" type="primary">Necator_chrIII.g11539</name>
    <name evidence="4" type="ORF">RB195_010774</name>
</gene>
<keyword evidence="1" id="KW-0444">Lipid biosynthesis</keyword>
<dbReference type="Pfam" id="PF01633">
    <property type="entry name" value="Choline_kinase"/>
    <property type="match status" value="1"/>
</dbReference>
<dbReference type="PANTHER" id="PTHR22603:SF93">
    <property type="entry name" value="RE24176P"/>
    <property type="match status" value="1"/>
</dbReference>
<keyword evidence="1" id="KW-0594">Phospholipid biosynthesis</keyword>
<keyword evidence="2" id="KW-1208">Phospholipid metabolism</keyword>
<dbReference type="EMBL" id="JAVFWL010000003">
    <property type="protein sequence ID" value="KAK6743685.1"/>
    <property type="molecule type" value="Genomic_DNA"/>
</dbReference>
<evidence type="ECO:0000313" key="5">
    <source>
        <dbReference type="Proteomes" id="UP001303046"/>
    </source>
</evidence>
<evidence type="ECO:0008006" key="6">
    <source>
        <dbReference type="Google" id="ProtNLM"/>
    </source>
</evidence>
<keyword evidence="1" id="KW-0443">Lipid metabolism</keyword>
<dbReference type="Gene3D" id="3.30.200.20">
    <property type="entry name" value="Phosphorylase Kinase, domain 1"/>
    <property type="match status" value="1"/>
</dbReference>
<dbReference type="Proteomes" id="UP001303046">
    <property type="component" value="Unassembled WGS sequence"/>
</dbReference>
<accession>A0ABR1D1Q3</accession>
<reference evidence="4 5" key="1">
    <citation type="submission" date="2023-08" db="EMBL/GenBank/DDBJ databases">
        <title>A Necator americanus chromosomal reference genome.</title>
        <authorList>
            <person name="Ilik V."/>
            <person name="Petrzelkova K.J."/>
            <person name="Pardy F."/>
            <person name="Fuh T."/>
            <person name="Niatou-Singa F.S."/>
            <person name="Gouil Q."/>
            <person name="Baker L."/>
            <person name="Ritchie M.E."/>
            <person name="Jex A.R."/>
            <person name="Gazzola D."/>
            <person name="Li H."/>
            <person name="Toshio Fujiwara R."/>
            <person name="Zhan B."/>
            <person name="Aroian R.V."/>
            <person name="Pafco B."/>
            <person name="Schwarz E.M."/>
        </authorList>
    </citation>
    <scope>NUCLEOTIDE SEQUENCE [LARGE SCALE GENOMIC DNA]</scope>
    <source>
        <strain evidence="4 5">Aroian</strain>
        <tissue evidence="4">Whole animal</tissue>
    </source>
</reference>
<evidence type="ECO:0000256" key="2">
    <source>
        <dbReference type="ARBA" id="ARBA00023264"/>
    </source>
</evidence>
<comment type="caution">
    <text evidence="4">The sequence shown here is derived from an EMBL/GenBank/DDBJ whole genome shotgun (WGS) entry which is preliminary data.</text>
</comment>
<keyword evidence="5" id="KW-1185">Reference proteome</keyword>
<comment type="similarity">
    <text evidence="3">Belongs to the choline/ethanolamine kinase family.</text>
</comment>
<proteinExistence type="inferred from homology"/>
<dbReference type="Gene3D" id="3.90.1200.10">
    <property type="match status" value="1"/>
</dbReference>
<dbReference type="PANTHER" id="PTHR22603">
    <property type="entry name" value="CHOLINE/ETHANOALAMINE KINASE"/>
    <property type="match status" value="1"/>
</dbReference>
<name>A0ABR1D1Q3_NECAM</name>
<evidence type="ECO:0000313" key="4">
    <source>
        <dbReference type="EMBL" id="KAK6743685.1"/>
    </source>
</evidence>
<sequence length="464" mass="53210">MPLIADFARRYLAEQQTHEVEEVDRASVRRSTKRAVRPLWRLGRCQESHVHFFLLVVAQSSPKLLCGMSPGSEHSEDEDVLDVFSRFDSSTRDEYILTRARDLCAHYLGGAWEHVDISKFSLSKMSGGLTNLVFRCSLAPEVPIMGIEPRTVLLRIQTGTDTLQLMKEVAIFTSLNAHGVGPKLLGIFPGGRIEEYLPSRMLSKEEMYGKFVASVAALNAQINNIEMPLPKSPQMVPLCRIWLAKYVKNGGGPIVLENTAVGGHVEFPDVLTIEQLEEEINEVERFLESQQCPSVFCHNDLVPSNVLLRDAKEKNFKKDEDRLVIIDFEFGCYNHRAYEIANNIVEHGMTYNLTTHPFYGIDIQSMEDKDFCRRFCSAYLDQLYKNYGTPSELQRHSLTGRREEDLERLIAEARRYMPLPHLFWGIWNILCVQELGVIDGIDFLTHAKDRLVMYFKFKSNLYKY</sequence>
<dbReference type="InterPro" id="IPR011009">
    <property type="entry name" value="Kinase-like_dom_sf"/>
</dbReference>
<evidence type="ECO:0000256" key="1">
    <source>
        <dbReference type="ARBA" id="ARBA00023209"/>
    </source>
</evidence>
<evidence type="ECO:0000256" key="3">
    <source>
        <dbReference type="ARBA" id="ARBA00038211"/>
    </source>
</evidence>
<dbReference type="SUPFAM" id="SSF56112">
    <property type="entry name" value="Protein kinase-like (PK-like)"/>
    <property type="match status" value="1"/>
</dbReference>
<protein>
    <recommendedName>
        <fullName evidence="6">Choline/ethanolamine kinase</fullName>
    </recommendedName>
</protein>